<sequence>MGQYWTFVNIDQKEYWGGCKLGEMIPCGGMGDAIITLILPPDIDPDLFRIHANMLRRASRTHMNELGRLKLPIEILQMIFCEIDCLEDAASLCLANSMLWVTGWDRARELVTQHPARWEGQRMACIGDDTRDLPRGLLEPEEMKAFEGFRALPAMGDRLMDPNFYTFMCAHYTERERSSKRRAWSIFRHWEQNKAFDLLAYPGVLGFRQHTPPHSYIHDRRWILLNLSKKEYVRSSAVLSAVGDAIHLGDVLFSQICWSTERSISVCYEGDIHRGAWAGDRFSIKAIEDFEREDSKVKWTDVSDRVMKEVLAIWRAEYGQDWPAGAPEMEGNHDEDAYVLQENSEADSDGDEVQSEEEEPHSEDDEGHIEHNSAEKKGMEATEEVEED</sequence>
<organism evidence="2 3">
    <name type="scientific">Heliocybe sulcata</name>
    <dbReference type="NCBI Taxonomy" id="5364"/>
    <lineage>
        <taxon>Eukaryota</taxon>
        <taxon>Fungi</taxon>
        <taxon>Dikarya</taxon>
        <taxon>Basidiomycota</taxon>
        <taxon>Agaricomycotina</taxon>
        <taxon>Agaricomycetes</taxon>
        <taxon>Gloeophyllales</taxon>
        <taxon>Gloeophyllaceae</taxon>
        <taxon>Heliocybe</taxon>
    </lineage>
</organism>
<evidence type="ECO:0000313" key="2">
    <source>
        <dbReference type="EMBL" id="TFK52781.1"/>
    </source>
</evidence>
<reference evidence="2 3" key="1">
    <citation type="journal article" date="2019" name="Nat. Ecol. Evol.">
        <title>Megaphylogeny resolves global patterns of mushroom evolution.</title>
        <authorList>
            <person name="Varga T."/>
            <person name="Krizsan K."/>
            <person name="Foldi C."/>
            <person name="Dima B."/>
            <person name="Sanchez-Garcia M."/>
            <person name="Sanchez-Ramirez S."/>
            <person name="Szollosi G.J."/>
            <person name="Szarkandi J.G."/>
            <person name="Papp V."/>
            <person name="Albert L."/>
            <person name="Andreopoulos W."/>
            <person name="Angelini C."/>
            <person name="Antonin V."/>
            <person name="Barry K.W."/>
            <person name="Bougher N.L."/>
            <person name="Buchanan P."/>
            <person name="Buyck B."/>
            <person name="Bense V."/>
            <person name="Catcheside P."/>
            <person name="Chovatia M."/>
            <person name="Cooper J."/>
            <person name="Damon W."/>
            <person name="Desjardin D."/>
            <person name="Finy P."/>
            <person name="Geml J."/>
            <person name="Haridas S."/>
            <person name="Hughes K."/>
            <person name="Justo A."/>
            <person name="Karasinski D."/>
            <person name="Kautmanova I."/>
            <person name="Kiss B."/>
            <person name="Kocsube S."/>
            <person name="Kotiranta H."/>
            <person name="LaButti K.M."/>
            <person name="Lechner B.E."/>
            <person name="Liimatainen K."/>
            <person name="Lipzen A."/>
            <person name="Lukacs Z."/>
            <person name="Mihaltcheva S."/>
            <person name="Morgado L.N."/>
            <person name="Niskanen T."/>
            <person name="Noordeloos M.E."/>
            <person name="Ohm R.A."/>
            <person name="Ortiz-Santana B."/>
            <person name="Ovrebo C."/>
            <person name="Racz N."/>
            <person name="Riley R."/>
            <person name="Savchenko A."/>
            <person name="Shiryaev A."/>
            <person name="Soop K."/>
            <person name="Spirin V."/>
            <person name="Szebenyi C."/>
            <person name="Tomsovsky M."/>
            <person name="Tulloss R.E."/>
            <person name="Uehling J."/>
            <person name="Grigoriev I.V."/>
            <person name="Vagvolgyi C."/>
            <person name="Papp T."/>
            <person name="Martin F.M."/>
            <person name="Miettinen O."/>
            <person name="Hibbett D.S."/>
            <person name="Nagy L.G."/>
        </authorList>
    </citation>
    <scope>NUCLEOTIDE SEQUENCE [LARGE SCALE GENOMIC DNA]</scope>
    <source>
        <strain evidence="2 3">OMC1185</strain>
    </source>
</reference>
<dbReference type="EMBL" id="ML213508">
    <property type="protein sequence ID" value="TFK52781.1"/>
    <property type="molecule type" value="Genomic_DNA"/>
</dbReference>
<evidence type="ECO:0000256" key="1">
    <source>
        <dbReference type="SAM" id="MobiDB-lite"/>
    </source>
</evidence>
<feature type="compositionally biased region" description="Basic and acidic residues" evidence="1">
    <location>
        <begin position="368"/>
        <end position="380"/>
    </location>
</feature>
<accession>A0A5C3NGW7</accession>
<gene>
    <name evidence="2" type="ORF">OE88DRAFT_1656361</name>
</gene>
<proteinExistence type="predicted"/>
<name>A0A5C3NGW7_9AGAM</name>
<feature type="region of interest" description="Disordered" evidence="1">
    <location>
        <begin position="324"/>
        <end position="388"/>
    </location>
</feature>
<dbReference type="Proteomes" id="UP000305948">
    <property type="component" value="Unassembled WGS sequence"/>
</dbReference>
<dbReference type="AlphaFoldDB" id="A0A5C3NGW7"/>
<evidence type="ECO:0000313" key="3">
    <source>
        <dbReference type="Proteomes" id="UP000305948"/>
    </source>
</evidence>
<feature type="compositionally biased region" description="Acidic residues" evidence="1">
    <location>
        <begin position="344"/>
        <end position="367"/>
    </location>
</feature>
<protein>
    <recommendedName>
        <fullName evidence="4">F-box domain-containing protein</fullName>
    </recommendedName>
</protein>
<keyword evidence="3" id="KW-1185">Reference proteome</keyword>
<evidence type="ECO:0008006" key="4">
    <source>
        <dbReference type="Google" id="ProtNLM"/>
    </source>
</evidence>
<dbReference type="OrthoDB" id="2588098at2759"/>